<dbReference type="InterPro" id="IPR015797">
    <property type="entry name" value="NUDIX_hydrolase-like_dom_sf"/>
</dbReference>
<evidence type="ECO:0000256" key="1">
    <source>
        <dbReference type="ARBA" id="ARBA00005582"/>
    </source>
</evidence>
<evidence type="ECO:0000259" key="4">
    <source>
        <dbReference type="PROSITE" id="PS51462"/>
    </source>
</evidence>
<dbReference type="EC" id="3.6.1.13" evidence="5"/>
<dbReference type="PANTHER" id="PTHR43736">
    <property type="entry name" value="ADP-RIBOSE PYROPHOSPHATASE"/>
    <property type="match status" value="1"/>
</dbReference>
<sequence length="144" mass="16880">MTYRNPTPTVDIIIELIDRPARPIVLIERKNPPFGWAIPGGFVDYGETVETAAIREAKEETGLEVELIEQFYVYSDPNRDPRQHTLSVVFLATAIGEPQAADDAKHLELFEPWRIPQNLCFDHDRILKDYWRYRNYRIRPQLLK</sequence>
<dbReference type="AlphaFoldDB" id="A0A7Z9DXY5"/>
<dbReference type="SUPFAM" id="SSF55811">
    <property type="entry name" value="Nudix"/>
    <property type="match status" value="1"/>
</dbReference>
<dbReference type="EMBL" id="CZCU02000136">
    <property type="protein sequence ID" value="VXD17653.1"/>
    <property type="molecule type" value="Genomic_DNA"/>
</dbReference>
<dbReference type="GO" id="GO:0047631">
    <property type="term" value="F:ADP-ribose diphosphatase activity"/>
    <property type="evidence" value="ECO:0007669"/>
    <property type="project" value="UniProtKB-EC"/>
</dbReference>
<evidence type="ECO:0000313" key="6">
    <source>
        <dbReference type="Proteomes" id="UP000184550"/>
    </source>
</evidence>
<dbReference type="PRINTS" id="PR00502">
    <property type="entry name" value="NUDIXFAMILY"/>
</dbReference>
<dbReference type="Pfam" id="PF00293">
    <property type="entry name" value="NUDIX"/>
    <property type="match status" value="1"/>
</dbReference>
<keyword evidence="6" id="KW-1185">Reference proteome</keyword>
<dbReference type="PROSITE" id="PS00893">
    <property type="entry name" value="NUDIX_BOX"/>
    <property type="match status" value="1"/>
</dbReference>
<dbReference type="PROSITE" id="PS51462">
    <property type="entry name" value="NUDIX"/>
    <property type="match status" value="1"/>
</dbReference>
<dbReference type="InterPro" id="IPR020476">
    <property type="entry name" value="Nudix_hydrolase"/>
</dbReference>
<accession>A0A7Z9DXY5</accession>
<dbReference type="InterPro" id="IPR020084">
    <property type="entry name" value="NUDIX_hydrolase_CS"/>
</dbReference>
<dbReference type="RefSeq" id="WP_083621228.1">
    <property type="nucleotide sequence ID" value="NZ_LR734869.1"/>
</dbReference>
<dbReference type="Gene3D" id="3.90.79.10">
    <property type="entry name" value="Nucleoside Triphosphate Pyrophosphohydrolase"/>
    <property type="match status" value="1"/>
</dbReference>
<protein>
    <submittedName>
        <fullName evidence="5">ADP-ribose pyrophosphatase</fullName>
        <ecNumber evidence="5">3.6.1.13</ecNumber>
    </submittedName>
</protein>
<feature type="domain" description="Nudix hydrolase" evidence="4">
    <location>
        <begin position="7"/>
        <end position="133"/>
    </location>
</feature>
<dbReference type="OrthoDB" id="9787476at2"/>
<evidence type="ECO:0000313" key="5">
    <source>
        <dbReference type="EMBL" id="VXD17653.1"/>
    </source>
</evidence>
<keyword evidence="2 3" id="KW-0378">Hydrolase</keyword>
<proteinExistence type="inferred from homology"/>
<comment type="caution">
    <text evidence="5">The sequence shown here is derived from an EMBL/GenBank/DDBJ whole genome shotgun (WGS) entry which is preliminary data.</text>
</comment>
<gene>
    <name evidence="5" type="primary">nudF</name>
    <name evidence="5" type="ORF">PL8927_600048</name>
</gene>
<comment type="similarity">
    <text evidence="1 3">Belongs to the Nudix hydrolase family.</text>
</comment>
<dbReference type="Proteomes" id="UP000184550">
    <property type="component" value="Unassembled WGS sequence"/>
</dbReference>
<reference evidence="5" key="1">
    <citation type="submission" date="2019-10" db="EMBL/GenBank/DDBJ databases">
        <authorList>
            <consortium name="Genoscope - CEA"/>
            <person name="William W."/>
        </authorList>
    </citation>
    <scope>NUCLEOTIDE SEQUENCE [LARGE SCALE GENOMIC DNA]</scope>
    <source>
        <strain evidence="5">BBR_PRJEB10992</strain>
    </source>
</reference>
<evidence type="ECO:0000256" key="3">
    <source>
        <dbReference type="RuleBase" id="RU003476"/>
    </source>
</evidence>
<organism evidence="5 6">
    <name type="scientific">Planktothrix serta PCC 8927</name>
    <dbReference type="NCBI Taxonomy" id="671068"/>
    <lineage>
        <taxon>Bacteria</taxon>
        <taxon>Bacillati</taxon>
        <taxon>Cyanobacteriota</taxon>
        <taxon>Cyanophyceae</taxon>
        <taxon>Oscillatoriophycideae</taxon>
        <taxon>Oscillatoriales</taxon>
        <taxon>Microcoleaceae</taxon>
        <taxon>Planktothrix</taxon>
    </lineage>
</organism>
<name>A0A7Z9DXY5_9CYAN</name>
<evidence type="ECO:0000256" key="2">
    <source>
        <dbReference type="ARBA" id="ARBA00022801"/>
    </source>
</evidence>
<dbReference type="CDD" id="cd18873">
    <property type="entry name" value="NUDIX_NadM_like"/>
    <property type="match status" value="1"/>
</dbReference>
<dbReference type="InterPro" id="IPR000086">
    <property type="entry name" value="NUDIX_hydrolase_dom"/>
</dbReference>
<dbReference type="PANTHER" id="PTHR43736:SF1">
    <property type="entry name" value="DIHYDRONEOPTERIN TRIPHOSPHATE DIPHOSPHATASE"/>
    <property type="match status" value="1"/>
</dbReference>